<name>A0A9W7AV06_9STRA</name>
<gene>
    <name evidence="2" type="ORF">TrLO_g14191</name>
</gene>
<feature type="region of interest" description="Disordered" evidence="1">
    <location>
        <begin position="124"/>
        <end position="147"/>
    </location>
</feature>
<protein>
    <submittedName>
        <fullName evidence="2">Uncharacterized protein</fullName>
    </submittedName>
</protein>
<reference evidence="3" key="1">
    <citation type="journal article" date="2023" name="Commun. Biol.">
        <title>Genome analysis of Parmales, the sister group of diatoms, reveals the evolutionary specialization of diatoms from phago-mixotrophs to photoautotrophs.</title>
        <authorList>
            <person name="Ban H."/>
            <person name="Sato S."/>
            <person name="Yoshikawa S."/>
            <person name="Yamada K."/>
            <person name="Nakamura Y."/>
            <person name="Ichinomiya M."/>
            <person name="Sato N."/>
            <person name="Blanc-Mathieu R."/>
            <person name="Endo H."/>
            <person name="Kuwata A."/>
            <person name="Ogata H."/>
        </authorList>
    </citation>
    <scope>NUCLEOTIDE SEQUENCE [LARGE SCALE GENOMIC DNA]</scope>
    <source>
        <strain evidence="3">NIES 3700</strain>
    </source>
</reference>
<keyword evidence="3" id="KW-1185">Reference proteome</keyword>
<feature type="region of interest" description="Disordered" evidence="1">
    <location>
        <begin position="1"/>
        <end position="20"/>
    </location>
</feature>
<dbReference type="OrthoDB" id="199925at2759"/>
<feature type="region of interest" description="Disordered" evidence="1">
    <location>
        <begin position="348"/>
        <end position="367"/>
    </location>
</feature>
<accession>A0A9W7AV06</accession>
<evidence type="ECO:0000313" key="3">
    <source>
        <dbReference type="Proteomes" id="UP001165122"/>
    </source>
</evidence>
<dbReference type="EMBL" id="BRXW01000703">
    <property type="protein sequence ID" value="GMH74889.1"/>
    <property type="molecule type" value="Genomic_DNA"/>
</dbReference>
<evidence type="ECO:0000313" key="2">
    <source>
        <dbReference type="EMBL" id="GMH74889.1"/>
    </source>
</evidence>
<feature type="compositionally biased region" description="Gly residues" evidence="1">
    <location>
        <begin position="350"/>
        <end position="360"/>
    </location>
</feature>
<sequence>MGKPIGESSLGGWDVNPTPRMTGRNVGALSRSNSFNMHWGLTPRMGKSVGLVSGVWPKAFDNGAVPYYESDDELDLFTKKQNTQDLNLNPDYGGISSPGFSTSNSPHIKRLTPPLILPQNKSPIPPQEQAQQHRLHKRPPSVCSTIPFRTKMKDGEQKEYGNKFHIPKDREYYKPVMTPTLGSSVKKQPSLDDGSMQMSASLHNLYTMSLYSSNSYVSNGEFLNSLKASESNKHLDDSDLYVCMPLKSDKKLEHRAKMKKKMFVEGNTSYDKTGCGKMGFVEYPSKDSMFESYKLDNAASPVSRAVSPIYVKMAGKLFPAPHDLEGGSSVPATPKGIVMSQSEGFLRRAGGQGGSGVGGRGRGRGRGYNDELAVKHLLKRAKKRRDKLAGEELSSLVGREKTQILNTNKKRKDNIYLVEGKWEGKLRKN</sequence>
<evidence type="ECO:0000256" key="1">
    <source>
        <dbReference type="SAM" id="MobiDB-lite"/>
    </source>
</evidence>
<comment type="caution">
    <text evidence="2">The sequence shown here is derived from an EMBL/GenBank/DDBJ whole genome shotgun (WGS) entry which is preliminary data.</text>
</comment>
<organism evidence="2 3">
    <name type="scientific">Triparma laevis f. longispina</name>
    <dbReference type="NCBI Taxonomy" id="1714387"/>
    <lineage>
        <taxon>Eukaryota</taxon>
        <taxon>Sar</taxon>
        <taxon>Stramenopiles</taxon>
        <taxon>Ochrophyta</taxon>
        <taxon>Bolidophyceae</taxon>
        <taxon>Parmales</taxon>
        <taxon>Triparmaceae</taxon>
        <taxon>Triparma</taxon>
    </lineage>
</organism>
<proteinExistence type="predicted"/>
<dbReference type="Proteomes" id="UP001165122">
    <property type="component" value="Unassembled WGS sequence"/>
</dbReference>
<dbReference type="AlphaFoldDB" id="A0A9W7AV06"/>